<feature type="transmembrane region" description="Helical" evidence="2">
    <location>
        <begin position="33"/>
        <end position="52"/>
    </location>
</feature>
<evidence type="ECO:0000313" key="3">
    <source>
        <dbReference type="EMBL" id="KAK8756433.1"/>
    </source>
</evidence>
<keyword evidence="2" id="KW-0472">Membrane</keyword>
<organism evidence="3 4">
    <name type="scientific">Amblyomma americanum</name>
    <name type="common">Lone star tick</name>
    <dbReference type="NCBI Taxonomy" id="6943"/>
    <lineage>
        <taxon>Eukaryota</taxon>
        <taxon>Metazoa</taxon>
        <taxon>Ecdysozoa</taxon>
        <taxon>Arthropoda</taxon>
        <taxon>Chelicerata</taxon>
        <taxon>Arachnida</taxon>
        <taxon>Acari</taxon>
        <taxon>Parasitiformes</taxon>
        <taxon>Ixodida</taxon>
        <taxon>Ixodoidea</taxon>
        <taxon>Ixodidae</taxon>
        <taxon>Amblyomminae</taxon>
        <taxon>Amblyomma</taxon>
    </lineage>
</organism>
<gene>
    <name evidence="3" type="ORF">V5799_000865</name>
</gene>
<keyword evidence="4" id="KW-1185">Reference proteome</keyword>
<evidence type="ECO:0000313" key="4">
    <source>
        <dbReference type="Proteomes" id="UP001321473"/>
    </source>
</evidence>
<keyword evidence="2" id="KW-0812">Transmembrane</keyword>
<protein>
    <submittedName>
        <fullName evidence="3">Uncharacterized protein</fullName>
    </submittedName>
</protein>
<feature type="region of interest" description="Disordered" evidence="1">
    <location>
        <begin position="96"/>
        <end position="121"/>
    </location>
</feature>
<evidence type="ECO:0000256" key="1">
    <source>
        <dbReference type="SAM" id="MobiDB-lite"/>
    </source>
</evidence>
<accession>A0AAQ4D1U3</accession>
<keyword evidence="2" id="KW-1133">Transmembrane helix</keyword>
<name>A0AAQ4D1U3_AMBAM</name>
<proteinExistence type="predicted"/>
<evidence type="ECO:0000256" key="2">
    <source>
        <dbReference type="SAM" id="Phobius"/>
    </source>
</evidence>
<reference evidence="3 4" key="1">
    <citation type="journal article" date="2023" name="Arcadia Sci">
        <title>De novo assembly of a long-read Amblyomma americanum tick genome.</title>
        <authorList>
            <person name="Chou S."/>
            <person name="Poskanzer K.E."/>
            <person name="Rollins M."/>
            <person name="Thuy-Boun P.S."/>
        </authorList>
    </citation>
    <scope>NUCLEOTIDE SEQUENCE [LARGE SCALE GENOMIC DNA]</scope>
    <source>
        <strain evidence="3">F_SG_1</strain>
        <tissue evidence="3">Salivary glands</tissue>
    </source>
</reference>
<dbReference type="Proteomes" id="UP001321473">
    <property type="component" value="Unassembled WGS sequence"/>
</dbReference>
<dbReference type="AlphaFoldDB" id="A0AAQ4D1U3"/>
<comment type="caution">
    <text evidence="3">The sequence shown here is derived from an EMBL/GenBank/DDBJ whole genome shotgun (WGS) entry which is preliminary data.</text>
</comment>
<sequence length="185" mass="19508">MQRGGDAATAAAQRVICWANEAPEDVEAQSGTLLGLVLAFANVFFNASSFVIKKHALRRLVEGSSADVAQGLALQFTSSTAVVAIGMGNGLVTGPFRSIDKAPTPRRSHHVRELDGPPHRRQAAGAIPQSNVGCRACDPGQSCLHFWHVDAACFGGGPGDPGLCCLRQAFLNSTLCCPYQARNIH</sequence>
<dbReference type="EMBL" id="JARKHS020036241">
    <property type="protein sequence ID" value="KAK8756433.1"/>
    <property type="molecule type" value="Genomic_DNA"/>
</dbReference>